<dbReference type="AlphaFoldDB" id="A0A2S0KPN9"/>
<keyword evidence="4" id="KW-1185">Reference proteome</keyword>
<keyword evidence="1" id="KW-0472">Membrane</keyword>
<protein>
    <recommendedName>
        <fullName evidence="2">DUF58 domain-containing protein</fullName>
    </recommendedName>
</protein>
<dbReference type="Proteomes" id="UP000237947">
    <property type="component" value="Chromosome"/>
</dbReference>
<dbReference type="InterPro" id="IPR002881">
    <property type="entry name" value="DUF58"/>
</dbReference>
<dbReference type="Pfam" id="PF01882">
    <property type="entry name" value="DUF58"/>
    <property type="match status" value="1"/>
</dbReference>
<dbReference type="PANTHER" id="PTHR34351:SF2">
    <property type="entry name" value="DUF58 DOMAIN-CONTAINING PROTEIN"/>
    <property type="match status" value="1"/>
</dbReference>
<evidence type="ECO:0000259" key="2">
    <source>
        <dbReference type="Pfam" id="PF01882"/>
    </source>
</evidence>
<dbReference type="KEGG" id="fsa:C5Q98_06985"/>
<proteinExistence type="predicted"/>
<name>A0A2S0KPN9_9FIRM</name>
<organism evidence="3 4">
    <name type="scientific">Fastidiosipila sanguinis</name>
    <dbReference type="NCBI Taxonomy" id="236753"/>
    <lineage>
        <taxon>Bacteria</taxon>
        <taxon>Bacillati</taxon>
        <taxon>Bacillota</taxon>
        <taxon>Clostridia</taxon>
        <taxon>Eubacteriales</taxon>
        <taxon>Oscillospiraceae</taxon>
        <taxon>Fastidiosipila</taxon>
    </lineage>
</organism>
<feature type="domain" description="DUF58" evidence="2">
    <location>
        <begin position="235"/>
        <end position="278"/>
    </location>
</feature>
<sequence length="456" mass="53024">MSNRFFSYLLLILLTYALYSYNSYQALLYLLILLIALPLSSFILLLIGRYFVKVNLVSDKSRVYRTESFDITLEVENKSPFYFPLMKLEFNLPRNDKVLKLEKNTSKKFSSLYNFRLYRKPHFVSSNKLISLALPQNALITHKISLKAKHKGSYKVGTDSIVVQDLFSFFYLPLPKRSIYDRKTHKYTSVVNLEVLPNPKLWKLSEFGTLMNPEQVLISNNNKKVSNEVDTIAKVRTYQQGDRMKQIHWKLSARNNEWLTREFEDPRQGGILFILDPKIPDSCVDPYNYSNHATEIIAASMRHFSRTEGPLNLLLDETAYSALGEGLEPIKFYEELMYWKGQIKKGDPRLKNKDFQVACNVVENRSSLTEMMDKGLQNKVYRAVVVCTARLHDKLINELLQVQESGSQVILLFMHNENQEDLDNTLKKLLRSKVKLITNKVSSLEAYHEIETKEDK</sequence>
<gene>
    <name evidence="3" type="ORF">C5Q98_06985</name>
</gene>
<keyword evidence="1" id="KW-0812">Transmembrane</keyword>
<dbReference type="EMBL" id="CP027226">
    <property type="protein sequence ID" value="AVM42969.1"/>
    <property type="molecule type" value="Genomic_DNA"/>
</dbReference>
<dbReference type="PANTHER" id="PTHR34351">
    <property type="entry name" value="SLR1927 PROTEIN-RELATED"/>
    <property type="match status" value="1"/>
</dbReference>
<keyword evidence="1" id="KW-1133">Transmembrane helix</keyword>
<evidence type="ECO:0000313" key="3">
    <source>
        <dbReference type="EMBL" id="AVM42969.1"/>
    </source>
</evidence>
<evidence type="ECO:0000313" key="4">
    <source>
        <dbReference type="Proteomes" id="UP000237947"/>
    </source>
</evidence>
<reference evidence="4" key="1">
    <citation type="submission" date="2018-02" db="EMBL/GenBank/DDBJ databases">
        <authorList>
            <person name="Holder M.E."/>
            <person name="Ajami N.J."/>
            <person name="Petrosino J.F."/>
        </authorList>
    </citation>
    <scope>NUCLEOTIDE SEQUENCE [LARGE SCALE GENOMIC DNA]</scope>
    <source>
        <strain evidence="4">CCUG 47711</strain>
    </source>
</reference>
<evidence type="ECO:0000256" key="1">
    <source>
        <dbReference type="SAM" id="Phobius"/>
    </source>
</evidence>
<accession>A0A2S0KPN9</accession>
<feature type="transmembrane region" description="Helical" evidence="1">
    <location>
        <begin position="27"/>
        <end position="52"/>
    </location>
</feature>